<comment type="caution">
    <text evidence="1">The sequence shown here is derived from an EMBL/GenBank/DDBJ whole genome shotgun (WGS) entry which is preliminary data.</text>
</comment>
<reference evidence="1 2" key="1">
    <citation type="journal article" date="2012" name="Proc. Natl. Acad. Sci. U.S.A.">
        <title>Genome and physiology of a model Epsilonproteobacterium responsible for sulfide detoxification in marine oxygen depletion zones.</title>
        <authorList>
            <person name="Grote J."/>
            <person name="Schott T."/>
            <person name="Bruckner C.G."/>
            <person name="Glockner F.O."/>
            <person name="Jost G."/>
            <person name="Teeling H."/>
            <person name="Labrenz M."/>
            <person name="Jurgens K."/>
        </authorList>
    </citation>
    <scope>NUCLEOTIDE SEQUENCE [LARGE SCALE GENOMIC DNA]</scope>
    <source>
        <strain evidence="1 2">GD1</strain>
    </source>
</reference>
<accession>B6BJC7</accession>
<organism evidence="1 2">
    <name type="scientific">Sulfurimonas gotlandica (strain DSM 19862 / JCM 16533 / GD1)</name>
    <dbReference type="NCBI Taxonomy" id="929558"/>
    <lineage>
        <taxon>Bacteria</taxon>
        <taxon>Pseudomonadati</taxon>
        <taxon>Campylobacterota</taxon>
        <taxon>Epsilonproteobacteria</taxon>
        <taxon>Campylobacterales</taxon>
        <taxon>Sulfurimonadaceae</taxon>
        <taxon>Sulfurimonas</taxon>
    </lineage>
</organism>
<gene>
    <name evidence="1" type="ORF">SMGD1_2126</name>
</gene>
<keyword evidence="2" id="KW-1185">Reference proteome</keyword>
<dbReference type="STRING" id="929558.SMGD1_2126"/>
<protein>
    <submittedName>
        <fullName evidence="1">Uncharacterized protein</fullName>
    </submittedName>
</protein>
<proteinExistence type="predicted"/>
<accession>H1FXF3</accession>
<evidence type="ECO:0000313" key="2">
    <source>
        <dbReference type="Proteomes" id="UP000006431"/>
    </source>
</evidence>
<dbReference type="EMBL" id="AFRZ01000001">
    <property type="protein sequence ID" value="EHP30649.1"/>
    <property type="molecule type" value="Genomic_DNA"/>
</dbReference>
<sequence length="72" mass="8271">MFPSASFIEVASEKTIECVEQINNIESEIKEVSYLSFDLSIDICEVQSYITYKDKIYTIQISNNLLKPPIFS</sequence>
<dbReference type="PATRIC" id="fig|929558.5.peg.2117"/>
<evidence type="ECO:0000313" key="1">
    <source>
        <dbReference type="EMBL" id="EHP30649.1"/>
    </source>
</evidence>
<name>B6BJC7_SULGG</name>
<dbReference type="Proteomes" id="UP000006431">
    <property type="component" value="Unassembled WGS sequence"/>
</dbReference>
<dbReference type="AlphaFoldDB" id="B6BJC7"/>
<dbReference type="HOGENOM" id="CLU_2720822_0_0_7"/>